<feature type="signal peptide" evidence="2">
    <location>
        <begin position="1"/>
        <end position="27"/>
    </location>
</feature>
<keyword evidence="4" id="KW-1185">Reference proteome</keyword>
<reference evidence="3" key="1">
    <citation type="journal article" date="2021" name="bioRxiv">
        <title>Whole Genome Assembly and Annotation of Northern Wild Rice, Zizania palustris L., Supports a Whole Genome Duplication in the Zizania Genus.</title>
        <authorList>
            <person name="Haas M."/>
            <person name="Kono T."/>
            <person name="Macchietto M."/>
            <person name="Millas R."/>
            <person name="McGilp L."/>
            <person name="Shao M."/>
            <person name="Duquette J."/>
            <person name="Hirsch C.N."/>
            <person name="Kimball J."/>
        </authorList>
    </citation>
    <scope>NUCLEOTIDE SEQUENCE</scope>
    <source>
        <tissue evidence="3">Fresh leaf tissue</tissue>
    </source>
</reference>
<evidence type="ECO:0008006" key="5">
    <source>
        <dbReference type="Google" id="ProtNLM"/>
    </source>
</evidence>
<protein>
    <recommendedName>
        <fullName evidence="5">Secreted protein</fullName>
    </recommendedName>
</protein>
<dbReference type="AlphaFoldDB" id="A0A8J5SV03"/>
<accession>A0A8J5SV03</accession>
<evidence type="ECO:0000256" key="2">
    <source>
        <dbReference type="SAM" id="SignalP"/>
    </source>
</evidence>
<feature type="compositionally biased region" description="Basic and acidic residues" evidence="1">
    <location>
        <begin position="61"/>
        <end position="75"/>
    </location>
</feature>
<keyword evidence="2" id="KW-0732">Signal</keyword>
<proteinExistence type="predicted"/>
<feature type="chain" id="PRO_5035203528" description="Secreted protein" evidence="2">
    <location>
        <begin position="28"/>
        <end position="94"/>
    </location>
</feature>
<evidence type="ECO:0000256" key="1">
    <source>
        <dbReference type="SAM" id="MobiDB-lite"/>
    </source>
</evidence>
<reference evidence="3" key="2">
    <citation type="submission" date="2021-02" db="EMBL/GenBank/DDBJ databases">
        <authorList>
            <person name="Kimball J.A."/>
            <person name="Haas M.W."/>
            <person name="Macchietto M."/>
            <person name="Kono T."/>
            <person name="Duquette J."/>
            <person name="Shao M."/>
        </authorList>
    </citation>
    <scope>NUCLEOTIDE SEQUENCE</scope>
    <source>
        <tissue evidence="3">Fresh leaf tissue</tissue>
    </source>
</reference>
<dbReference type="EMBL" id="JAAALK010000282">
    <property type="protein sequence ID" value="KAG8081065.1"/>
    <property type="molecule type" value="Genomic_DNA"/>
</dbReference>
<dbReference type="Proteomes" id="UP000729402">
    <property type="component" value="Unassembled WGS sequence"/>
</dbReference>
<gene>
    <name evidence="3" type="ORF">GUJ93_ZPchr0007g5164</name>
</gene>
<name>A0A8J5SV03_ZIZPA</name>
<organism evidence="3 4">
    <name type="scientific">Zizania palustris</name>
    <name type="common">Northern wild rice</name>
    <dbReference type="NCBI Taxonomy" id="103762"/>
    <lineage>
        <taxon>Eukaryota</taxon>
        <taxon>Viridiplantae</taxon>
        <taxon>Streptophyta</taxon>
        <taxon>Embryophyta</taxon>
        <taxon>Tracheophyta</taxon>
        <taxon>Spermatophyta</taxon>
        <taxon>Magnoliopsida</taxon>
        <taxon>Liliopsida</taxon>
        <taxon>Poales</taxon>
        <taxon>Poaceae</taxon>
        <taxon>BOP clade</taxon>
        <taxon>Oryzoideae</taxon>
        <taxon>Oryzeae</taxon>
        <taxon>Zizaniinae</taxon>
        <taxon>Zizania</taxon>
    </lineage>
</organism>
<evidence type="ECO:0000313" key="4">
    <source>
        <dbReference type="Proteomes" id="UP000729402"/>
    </source>
</evidence>
<comment type="caution">
    <text evidence="3">The sequence shown here is derived from an EMBL/GenBank/DDBJ whole genome shotgun (WGS) entry which is preliminary data.</text>
</comment>
<feature type="region of interest" description="Disordered" evidence="1">
    <location>
        <begin position="33"/>
        <end position="94"/>
    </location>
</feature>
<evidence type="ECO:0000313" key="3">
    <source>
        <dbReference type="EMBL" id="KAG8081065.1"/>
    </source>
</evidence>
<sequence>MRGVVLFFVSTAASLLLLASLFQWCPSSLPREGMSGSLAKEGRRGSALAPVATGPATLASVERRSGTVTSREGKGKCGRGGAPVAGELRRSRSR</sequence>